<feature type="domain" description="AB hydrolase-1" evidence="2">
    <location>
        <begin position="50"/>
        <end position="295"/>
    </location>
</feature>
<dbReference type="PANTHER" id="PTHR46438">
    <property type="entry name" value="ALPHA/BETA-HYDROLASES SUPERFAMILY PROTEIN"/>
    <property type="match status" value="1"/>
</dbReference>
<protein>
    <submittedName>
        <fullName evidence="3">Alpha/beta hydrolase</fullName>
    </submittedName>
</protein>
<dbReference type="Proteomes" id="UP000232638">
    <property type="component" value="Chromosome"/>
</dbReference>
<dbReference type="AlphaFoldDB" id="A0A2K8UFL9"/>
<name>A0A2K8UFL9_9GAMM</name>
<sequence length="308" mass="32943">MTTTSTSLPLARKGAPPLPEALAAPRHSLMTRAGERLAWYGDGSGSGRPLVLIHSINAAPSSFEVKPLFDQYRGQRPVYSLDLPGFGHADRPVGPYSAERFAAAIVDFLDQVVKQPADVLALSLSGEFAARAALKAPGRIASLALISPTGFGARQPFGPAIGRPLHRFLTLPLLGAAAYALVSSRPSINYYLGKSFVGAPPAELIDYAYATSHQPGARFAPLMFLSMQLFTQDAPQRLYGSLPAKLPVLTIADRDPYVTFEKLAGFVAAHPNWRLESLAPHLGLPQWERLPAVVAALDRFWAGAPAGV</sequence>
<reference evidence="3 4" key="1">
    <citation type="submission" date="2017-03" db="EMBL/GenBank/DDBJ databases">
        <title>Complete genome sequence of Candidatus 'Thiodictyon syntrophicum' sp. nov. strain Cad16T, a photolithoautotroph purple sulfur bacterium isolated from an alpine meromictic lake.</title>
        <authorList>
            <person name="Luedin S.M."/>
            <person name="Pothier J.F."/>
            <person name="Danza F."/>
            <person name="Storelli N."/>
            <person name="Wittwer M."/>
            <person name="Tonolla M."/>
        </authorList>
    </citation>
    <scope>NUCLEOTIDE SEQUENCE [LARGE SCALE GENOMIC DNA]</scope>
    <source>
        <strain evidence="3 4">Cad16T</strain>
    </source>
</reference>
<dbReference type="Gene3D" id="3.40.50.1820">
    <property type="entry name" value="alpha/beta hydrolase"/>
    <property type="match status" value="1"/>
</dbReference>
<keyword evidence="4" id="KW-1185">Reference proteome</keyword>
<organism evidence="3 4">
    <name type="scientific">Candidatus Thiodictyon syntrophicum</name>
    <dbReference type="NCBI Taxonomy" id="1166950"/>
    <lineage>
        <taxon>Bacteria</taxon>
        <taxon>Pseudomonadati</taxon>
        <taxon>Pseudomonadota</taxon>
        <taxon>Gammaproteobacteria</taxon>
        <taxon>Chromatiales</taxon>
        <taxon>Chromatiaceae</taxon>
        <taxon>Thiodictyon</taxon>
    </lineage>
</organism>
<evidence type="ECO:0000259" key="2">
    <source>
        <dbReference type="Pfam" id="PF12697"/>
    </source>
</evidence>
<dbReference type="GO" id="GO:0016787">
    <property type="term" value="F:hydrolase activity"/>
    <property type="evidence" value="ECO:0007669"/>
    <property type="project" value="UniProtKB-KW"/>
</dbReference>
<proteinExistence type="predicted"/>
<dbReference type="RefSeq" id="WP_100922001.1">
    <property type="nucleotide sequence ID" value="NZ_CP020370.1"/>
</dbReference>
<evidence type="ECO:0000256" key="1">
    <source>
        <dbReference type="SAM" id="MobiDB-lite"/>
    </source>
</evidence>
<feature type="region of interest" description="Disordered" evidence="1">
    <location>
        <begin position="1"/>
        <end position="24"/>
    </location>
</feature>
<dbReference type="InterPro" id="IPR029058">
    <property type="entry name" value="AB_hydrolase_fold"/>
</dbReference>
<dbReference type="PANTHER" id="PTHR46438:SF2">
    <property type="entry name" value="ALPHA_BETA-HYDROLASES SUPERFAMILY PROTEIN"/>
    <property type="match status" value="1"/>
</dbReference>
<dbReference type="OrthoDB" id="9808398at2"/>
<gene>
    <name evidence="3" type="ORF">THSYN_27690</name>
</gene>
<dbReference type="SUPFAM" id="SSF53474">
    <property type="entry name" value="alpha/beta-Hydrolases"/>
    <property type="match status" value="1"/>
</dbReference>
<evidence type="ECO:0000313" key="3">
    <source>
        <dbReference type="EMBL" id="AUB84345.1"/>
    </source>
</evidence>
<dbReference type="Pfam" id="PF12697">
    <property type="entry name" value="Abhydrolase_6"/>
    <property type="match status" value="1"/>
</dbReference>
<evidence type="ECO:0000313" key="4">
    <source>
        <dbReference type="Proteomes" id="UP000232638"/>
    </source>
</evidence>
<dbReference type="EMBL" id="CP020370">
    <property type="protein sequence ID" value="AUB84345.1"/>
    <property type="molecule type" value="Genomic_DNA"/>
</dbReference>
<dbReference type="KEGG" id="tsy:THSYN_27690"/>
<accession>A0A2K8UFL9</accession>
<keyword evidence="3" id="KW-0378">Hydrolase</keyword>
<dbReference type="InterPro" id="IPR000073">
    <property type="entry name" value="AB_hydrolase_1"/>
</dbReference>